<evidence type="ECO:0000256" key="11">
    <source>
        <dbReference type="SAM" id="MobiDB-lite"/>
    </source>
</evidence>
<evidence type="ECO:0000259" key="12">
    <source>
        <dbReference type="PROSITE" id="PS50290"/>
    </source>
</evidence>
<reference evidence="16" key="1">
    <citation type="submission" date="2014-03" db="EMBL/GenBank/DDBJ databases">
        <authorList>
            <person name="Aksoy S."/>
            <person name="Warren W."/>
            <person name="Wilson R.K."/>
        </authorList>
    </citation>
    <scope>NUCLEOTIDE SEQUENCE [LARGE SCALE GENOMIC DNA]</scope>
    <source>
        <strain evidence="16">IAEA</strain>
    </source>
</reference>
<keyword evidence="3" id="KW-0723">Serine/threonine-protein kinase</keyword>
<dbReference type="VEuPathDB" id="VectorBase:GBRI012744"/>
<dbReference type="GO" id="GO:0031932">
    <property type="term" value="C:TORC2 complex"/>
    <property type="evidence" value="ECO:0007669"/>
    <property type="project" value="TreeGrafter"/>
</dbReference>
<dbReference type="GO" id="GO:0031929">
    <property type="term" value="P:TOR signaling"/>
    <property type="evidence" value="ECO:0007669"/>
    <property type="project" value="TreeGrafter"/>
</dbReference>
<feature type="domain" description="FATC" evidence="14">
    <location>
        <begin position="3216"/>
        <end position="3248"/>
    </location>
</feature>
<dbReference type="EC" id="2.7.11.1" evidence="2"/>
<dbReference type="InterPro" id="IPR036940">
    <property type="entry name" value="PI3/4_kinase_cat_sf"/>
</dbReference>
<dbReference type="Pfam" id="PF02260">
    <property type="entry name" value="FATC"/>
    <property type="match status" value="1"/>
</dbReference>
<dbReference type="Gene3D" id="3.30.1010.10">
    <property type="entry name" value="Phosphatidylinositol 3-kinase Catalytic Subunit, Chain A, domain 4"/>
    <property type="match status" value="1"/>
</dbReference>
<evidence type="ECO:0000256" key="4">
    <source>
        <dbReference type="ARBA" id="ARBA00022679"/>
    </source>
</evidence>
<name>A0A1A9WAZ4_9MUSC</name>
<keyword evidence="16" id="KW-1185">Reference proteome</keyword>
<sequence length="3248" mass="373973">MDINDDYPYEKKSGNNLNNSENLLVSDANKYKQQDSRVWLINGIDRPEANSTLSLNECDSQQVIGDTCTENVSRQQEFKANLNELREYVEGAKLVVKKDISAFQESPGGNLDTGMANSNHKYQVKQLNHVSLLSDDLRISKILRRLLAEDNGKTALELCKKLDAAVRSQSNALYICRSFDHLFENMINVLNKSPFECLELASGILGVMGYINRTDYAIYKMNLTKAYMNHPKIRKYLMLTLKTTISCDAVNLNLMTYSEGLLSLLKEYLENSEAGENFIAVSDTIGEFSKHYKLSFQTHFTDIVDIIIGWHLEIEQSFQLKRHCAKVLQQFAPYFLSELNFTYGLLGQFIEDIDACCEEILSIECTAKVKQEAECRLGAFIGAFTSIIKALISKNHEFSTYSTAQTILSNALTAINKATQHISDGVVMVSEATILNLNEFYCLLILNQSMQLITVAAVEDLLEMQLRILPQCNTNQQCSVLYLILITVQQFKTQLPLTFVNLIMKTTCNPVQELKINCDSKAYKLLLKIYHDILMIKNVPLLQEAYHHITIDVNDIVTRLDNGKNLNISERDETLLNFYLAALAILGTQTSSIIGMYALNPSILELLIHNCRAADQHLWSQYPALHEALLQLIIVHCSKNHNFRQTSRLLTQQQDISSPTSENFVMILKFLAKIFQWYESPAIVKWLGQILEECQSQHEVLIHHNNFREICSAIIAFSQYKPMMYSKFFLIILNYPTLPQDILLNIRDIALCLLDAGDINVSRIYCSILGKLPLEICLQPNKEGQFFSLYKNEINSLYQWQKTTQCFFALRPKYFKPIVESMEPMNINSNKATYQKYFDRTSSGQHRQNFVEYVQNVARHSALLAQHLQYECARHCVQQKLRTSLGKPQETFLAIEGIVMKFARFLAEKDSLPAHLKNPIDIIEIQKNARMLLGFLENLEKHIYNAGEGTAYAMLPVEKPAKTFFRVNATTCREWFKRIRTAVNLIGLHSLEPEMVIRYSENILRAENVTNPALLDRTITSMVWALLNCGEADTLQGLFVWLKAKNGDRFNWIQHAVEQSTGHLEQAANGYTKILRKDNSKNMDNFVKEFFQRQLTECLYNTARWSDILNISEENLSYTRSHLNLMESIYENSPYSTKQENFNQSWMELTEWPASINDGNNIKAIYPKPISYSYDDILLKLKDVCIHEATSTVSQNSQIETLQIIVQKSLREAIMHGCEPAKLNQQFMEFLIINSVVEKLSLNEYKEFSLSKENFPTNICSYVTTKQLLWSLIIAQRQGGLTNNSSLFLKAATSARRDGNTNYCQSLLKRFFSLKGLGTDLCTIAEQLKTRKLKVNCNDIELLNGFNELSKYFYAQSNLLMDALELEAACCSQIIDQNSENSLQQNSAVCCEIFLTMADWLSSQRINTPNSSNYGQFQKLLNQLPDIAICTGKCPDKSTQLSLPSQEHAVGKLLYASILTKSDCGDAWFSYGNWCYRWGKKLMETRNLEQASNPKASKLSKRHISLITEQLDDKARDNPEVVEQVINFLNSHMLNTMNDGGVEDSDNNATSASDILESELQKIGHLSPDQVSVILSIWRRAHQDIYGFYEEATRAYFKYLAIESEKNSTCSKRPTSEESIIEDCTFVTTTLRILRLIVKHAAGLQDVLEEGLSNTPLRPWKVIVPQLFSRLNHHEPYVRRSVSDLLCRLSIHQPQLIIFPAVVGAQQELNHNGSNQVTLSNCFGTLLHMLAEQAPETVLHVQLLVKELRRITFLWEEYWMHALTQFYAEYSPLYNALEAEAKKTNINTKESILFKYEIFMKHLLSDFQQMTTVTDKEPETNYERSFQERFKPHINAVLAELQKPLTLQKPNDCWIKIKQLYTIFQQRPLRGSNSTMKVSDISPVLSNMQNTSITMPGLDTYEQPSVYIKSVDSLAYILPTKTKPKKLSFYGSNGHRYTFLFKGQEDLHLDERIMQFLSISNSMMARSHETWARTDSFKAHHYNVIPLGNQSGLISWVDGLTPLFAIYKKWQQRDALLKQQQNERQGGVSGQTSFQESSMVINATRPSELYFSKLEPLLAEHKLKVTDPRKQWPAQVLRCALRQLTKETPRDLLSKEIWCQSTTALEWRKAIRRYSISLAVMSIIGYVIGLGDRHLDNVLIKLSTGEIVHIDYNVCFEKGKTLRIPEKVPFRLTPNLVDALGLTGIEGAYRLSCEYVLKTLRRERETLLTLLEAFVYDPLVDWTVNDDGTTAASRVTSAHIAAANITALDTSSNVAIKDLSRFSAKDMYQKRKQDADLSRQAIVVRCQETQPLWLKYKENLDTQVNALLNLVEQFKDNRRNFSLFEQERDNFIKQQAMVRELEALGSAKGSHALNTVTQRYNTYKKNLTSYQDLSHSLQQTFKNLEIHVTTYFEVLSNPEELQKVVMKPLLTGDDAIIIEYLDRLKQIRQTNEWQDLCSKIEYSKDEMYTAIQQAEITVKECQSILLQYSRIIQYIPREYFQKNHLMHYKNLYDKLISNQMSADEHLPDTTTISNNVNETYVRLYFEKLQFICKDLNTEKLLWSNTLHKRELKQDDFRLLARNSLIELLNETPEQNERLLKLSIVKTISSAYKTFNSNVNIKIEEKNHLTLDYCLSFVEVIDEFVNILSESLHNSDNYEIVRILLRSLRQLVILKESLNCLPEKILSLLMSDNKLDLEGILADKSFTNLLRVWPETVQSLGTSMKSLQVNMLKAVNDLENSSDSNDEELMAICQVDINGCLMTLCNNLFVEVFMTMKSYTDSMRNYETSTQLNVYNARLIYDNINKPILDFESTWLLKLMQYCFQTICYKIQNELKSLSNSKEDLTNTDYICQWLHEALEAKYNYRYDEKTLLYESKLMEHQQLITNAFYWSHESILNEYIASDHFLLLTRPDLMNILRLLNKLLVARQATVAKLQSELDIDKRFFVQKLQNQEIVAANEYFDALNTRCTFYVNLLEQLALYCNILLQFEMPPDENLYVTAVREFEQVHRRLIASETAITSVERSLVQLLDPENAVDQDWIDYVSAVLEEMIFTVQEKICGLEKKKETIEKNLATQGQQLQYLLNSSVRLDLRQLLKMLTKSFKQTTSKLDSTTELRDLQHAIKLLQTKLNDLQLHVGIQEYDEQSIDQIVEKIKEVQCLGQQNNDKLLIMIENFVNADTNRSDLTNNQCIALSPNQQIENNVGSSQISEQKRNAYAVSVWKRIRMKLDGRDPDPNRRSTANEQVDFVIREAINEDNLASLYEGWTPWV</sequence>
<dbReference type="GO" id="GO:0000184">
    <property type="term" value="P:nuclear-transcribed mRNA catabolic process, nonsense-mediated decay"/>
    <property type="evidence" value="ECO:0007669"/>
    <property type="project" value="UniProtKB-KW"/>
</dbReference>
<evidence type="ECO:0000256" key="9">
    <source>
        <dbReference type="ARBA" id="ARBA00047899"/>
    </source>
</evidence>
<evidence type="ECO:0000259" key="13">
    <source>
        <dbReference type="PROSITE" id="PS51189"/>
    </source>
</evidence>
<dbReference type="PROSITE" id="PS00916">
    <property type="entry name" value="PI3_4_KINASE_2"/>
    <property type="match status" value="1"/>
</dbReference>
<dbReference type="Pfam" id="PF15785">
    <property type="entry name" value="SMG1"/>
    <property type="match status" value="1"/>
</dbReference>
<dbReference type="STRING" id="37001.A0A1A9WAZ4"/>
<evidence type="ECO:0000259" key="14">
    <source>
        <dbReference type="PROSITE" id="PS51190"/>
    </source>
</evidence>
<accession>A0A1A9WAZ4</accession>
<dbReference type="InterPro" id="IPR039414">
    <property type="entry name" value="SMG1_PIKKc"/>
</dbReference>
<dbReference type="InterPro" id="IPR011009">
    <property type="entry name" value="Kinase-like_dom_sf"/>
</dbReference>
<dbReference type="InterPro" id="IPR050517">
    <property type="entry name" value="DDR_Repair_Kinase"/>
</dbReference>
<keyword evidence="6" id="KW-0418">Kinase</keyword>
<evidence type="ECO:0000256" key="3">
    <source>
        <dbReference type="ARBA" id="ARBA00022527"/>
    </source>
</evidence>
<feature type="domain" description="FAT" evidence="13">
    <location>
        <begin position="1383"/>
        <end position="1707"/>
    </location>
</feature>
<evidence type="ECO:0000313" key="15">
    <source>
        <dbReference type="EnsemblMetazoa" id="GBRI012744-PA"/>
    </source>
</evidence>
<dbReference type="GO" id="GO:0004674">
    <property type="term" value="F:protein serine/threonine kinase activity"/>
    <property type="evidence" value="ECO:0007669"/>
    <property type="project" value="UniProtKB-KW"/>
</dbReference>
<feature type="region of interest" description="Disordered" evidence="11">
    <location>
        <begin position="1"/>
        <end position="20"/>
    </location>
</feature>
<dbReference type="PROSITE" id="PS51190">
    <property type="entry name" value="FATC"/>
    <property type="match status" value="1"/>
</dbReference>
<evidence type="ECO:0000256" key="1">
    <source>
        <dbReference type="ARBA" id="ARBA00011031"/>
    </source>
</evidence>
<dbReference type="GO" id="GO:0005524">
    <property type="term" value="F:ATP binding"/>
    <property type="evidence" value="ECO:0007669"/>
    <property type="project" value="UniProtKB-KW"/>
</dbReference>
<keyword evidence="5" id="KW-0547">Nucleotide-binding</keyword>
<dbReference type="GO" id="GO:0005634">
    <property type="term" value="C:nucleus"/>
    <property type="evidence" value="ECO:0007669"/>
    <property type="project" value="TreeGrafter"/>
</dbReference>
<evidence type="ECO:0000313" key="16">
    <source>
        <dbReference type="Proteomes" id="UP000091820"/>
    </source>
</evidence>
<dbReference type="InterPro" id="IPR018936">
    <property type="entry name" value="PI3/4_kinase_CS"/>
</dbReference>
<dbReference type="Gene3D" id="1.10.1070.11">
    <property type="entry name" value="Phosphatidylinositol 3-/4-kinase, catalytic domain"/>
    <property type="match status" value="1"/>
</dbReference>
<evidence type="ECO:0000256" key="7">
    <source>
        <dbReference type="ARBA" id="ARBA00022840"/>
    </source>
</evidence>
<keyword evidence="8" id="KW-0866">Nonsense-mediated mRNA decay</keyword>
<dbReference type="InterPro" id="IPR031559">
    <property type="entry name" value="SMG1"/>
</dbReference>
<evidence type="ECO:0000256" key="2">
    <source>
        <dbReference type="ARBA" id="ARBA00012513"/>
    </source>
</evidence>
<feature type="domain" description="PI3K/PI4K catalytic" evidence="12">
    <location>
        <begin position="1911"/>
        <end position="2265"/>
    </location>
</feature>
<evidence type="ECO:0000256" key="6">
    <source>
        <dbReference type="ARBA" id="ARBA00022777"/>
    </source>
</evidence>
<dbReference type="InterPro" id="IPR003152">
    <property type="entry name" value="FATC_dom"/>
</dbReference>
<dbReference type="PROSITE" id="PS50290">
    <property type="entry name" value="PI3_4_KINASE_3"/>
    <property type="match status" value="1"/>
</dbReference>
<proteinExistence type="inferred from homology"/>
<dbReference type="GO" id="GO:0005737">
    <property type="term" value="C:cytoplasm"/>
    <property type="evidence" value="ECO:0007669"/>
    <property type="project" value="TreeGrafter"/>
</dbReference>
<protein>
    <recommendedName>
        <fullName evidence="2">non-specific serine/threonine protein kinase</fullName>
        <ecNumber evidence="2">2.7.11.1</ecNumber>
    </recommendedName>
</protein>
<evidence type="ECO:0000256" key="10">
    <source>
        <dbReference type="ARBA" id="ARBA00048679"/>
    </source>
</evidence>
<keyword evidence="4" id="KW-0808">Transferase</keyword>
<dbReference type="InterPro" id="IPR000403">
    <property type="entry name" value="PI3/4_kinase_cat_dom"/>
</dbReference>
<organism evidence="15 16">
    <name type="scientific">Glossina brevipalpis</name>
    <dbReference type="NCBI Taxonomy" id="37001"/>
    <lineage>
        <taxon>Eukaryota</taxon>
        <taxon>Metazoa</taxon>
        <taxon>Ecdysozoa</taxon>
        <taxon>Arthropoda</taxon>
        <taxon>Hexapoda</taxon>
        <taxon>Insecta</taxon>
        <taxon>Pterygota</taxon>
        <taxon>Neoptera</taxon>
        <taxon>Endopterygota</taxon>
        <taxon>Diptera</taxon>
        <taxon>Brachycera</taxon>
        <taxon>Muscomorpha</taxon>
        <taxon>Hippoboscoidea</taxon>
        <taxon>Glossinidae</taxon>
        <taxon>Glossina</taxon>
    </lineage>
</organism>
<dbReference type="Pfam" id="PF00454">
    <property type="entry name" value="PI3_PI4_kinase"/>
    <property type="match status" value="1"/>
</dbReference>
<comment type="similarity">
    <text evidence="1">Belongs to the PI3/PI4-kinase family.</text>
</comment>
<keyword evidence="7" id="KW-0067">ATP-binding</keyword>
<dbReference type="SUPFAM" id="SSF56112">
    <property type="entry name" value="Protein kinase-like (PK-like)"/>
    <property type="match status" value="1"/>
</dbReference>
<dbReference type="InterPro" id="IPR014009">
    <property type="entry name" value="PIK_FAT"/>
</dbReference>
<dbReference type="Proteomes" id="UP000091820">
    <property type="component" value="Unassembled WGS sequence"/>
</dbReference>
<evidence type="ECO:0000256" key="5">
    <source>
        <dbReference type="ARBA" id="ARBA00022741"/>
    </source>
</evidence>
<dbReference type="SMART" id="SM01345">
    <property type="entry name" value="Rapamycin_bind"/>
    <property type="match status" value="1"/>
</dbReference>
<dbReference type="PROSITE" id="PS51189">
    <property type="entry name" value="FAT"/>
    <property type="match status" value="1"/>
</dbReference>
<dbReference type="GO" id="GO:0016242">
    <property type="term" value="P:negative regulation of macroautophagy"/>
    <property type="evidence" value="ECO:0007669"/>
    <property type="project" value="TreeGrafter"/>
</dbReference>
<dbReference type="GO" id="GO:0031931">
    <property type="term" value="C:TORC1 complex"/>
    <property type="evidence" value="ECO:0007669"/>
    <property type="project" value="TreeGrafter"/>
</dbReference>
<comment type="catalytic activity">
    <reaction evidence="9">
        <text>L-threonyl-[protein] + ATP = O-phospho-L-threonyl-[protein] + ADP + H(+)</text>
        <dbReference type="Rhea" id="RHEA:46608"/>
        <dbReference type="Rhea" id="RHEA-COMP:11060"/>
        <dbReference type="Rhea" id="RHEA-COMP:11605"/>
        <dbReference type="ChEBI" id="CHEBI:15378"/>
        <dbReference type="ChEBI" id="CHEBI:30013"/>
        <dbReference type="ChEBI" id="CHEBI:30616"/>
        <dbReference type="ChEBI" id="CHEBI:61977"/>
        <dbReference type="ChEBI" id="CHEBI:456216"/>
        <dbReference type="EC" id="2.7.11.1"/>
    </reaction>
</comment>
<dbReference type="SUPFAM" id="SSF48371">
    <property type="entry name" value="ARM repeat"/>
    <property type="match status" value="1"/>
</dbReference>
<dbReference type="PANTHER" id="PTHR11139">
    <property type="entry name" value="ATAXIA TELANGIECTASIA MUTATED ATM -RELATED"/>
    <property type="match status" value="1"/>
</dbReference>
<dbReference type="EnsemblMetazoa" id="GBRI012744-RA">
    <property type="protein sequence ID" value="GBRI012744-PA"/>
    <property type="gene ID" value="GBRI012744"/>
</dbReference>
<evidence type="ECO:0000256" key="8">
    <source>
        <dbReference type="ARBA" id="ARBA00023161"/>
    </source>
</evidence>
<comment type="catalytic activity">
    <reaction evidence="10">
        <text>L-seryl-[protein] + ATP = O-phospho-L-seryl-[protein] + ADP + H(+)</text>
        <dbReference type="Rhea" id="RHEA:17989"/>
        <dbReference type="Rhea" id="RHEA-COMP:9863"/>
        <dbReference type="Rhea" id="RHEA-COMP:11604"/>
        <dbReference type="ChEBI" id="CHEBI:15378"/>
        <dbReference type="ChEBI" id="CHEBI:29999"/>
        <dbReference type="ChEBI" id="CHEBI:30616"/>
        <dbReference type="ChEBI" id="CHEBI:83421"/>
        <dbReference type="ChEBI" id="CHEBI:456216"/>
        <dbReference type="EC" id="2.7.11.1"/>
    </reaction>
</comment>
<dbReference type="InterPro" id="IPR016024">
    <property type="entry name" value="ARM-type_fold"/>
</dbReference>
<dbReference type="PANTHER" id="PTHR11139:SF119">
    <property type="entry name" value="SERINE_THREONINE-PROTEIN KINASE SMG1"/>
    <property type="match status" value="1"/>
</dbReference>
<dbReference type="CDD" id="cd05170">
    <property type="entry name" value="PIKKc_SMG1"/>
    <property type="match status" value="1"/>
</dbReference>
<dbReference type="SMART" id="SM00146">
    <property type="entry name" value="PI3Kc"/>
    <property type="match status" value="1"/>
</dbReference>
<dbReference type="SMART" id="SM01343">
    <property type="entry name" value="FATC"/>
    <property type="match status" value="1"/>
</dbReference>
<reference evidence="15" key="2">
    <citation type="submission" date="2020-05" db="UniProtKB">
        <authorList>
            <consortium name="EnsemblMetazoa"/>
        </authorList>
    </citation>
    <scope>IDENTIFICATION</scope>
    <source>
        <strain evidence="15">IAEA</strain>
    </source>
</reference>